<evidence type="ECO:0000313" key="1">
    <source>
        <dbReference type="Proteomes" id="UP000035680"/>
    </source>
</evidence>
<dbReference type="Proteomes" id="UP000035680">
    <property type="component" value="Unassembled WGS sequence"/>
</dbReference>
<keyword evidence="1" id="KW-1185">Reference proteome</keyword>
<reference evidence="1" key="1">
    <citation type="submission" date="2014-07" db="EMBL/GenBank/DDBJ databases">
        <authorList>
            <person name="Martin A.A"/>
            <person name="De Silva N."/>
        </authorList>
    </citation>
    <scope>NUCLEOTIDE SEQUENCE</scope>
</reference>
<evidence type="ECO:0000313" key="2">
    <source>
        <dbReference type="WBParaSite" id="SVE_0685500.1"/>
    </source>
</evidence>
<sequence>MVCSRNVPLEVKGTLSCYKINGEIKKDSVTATLKTKSSTVITSKSGLCGEPITLEAEVSLTTIRQNGFHVTFTYNTITFSFTKTIRKDCDNPRIDRRGKYFCNFDKSIKSYLRTACKSLIFCFAFNT</sequence>
<dbReference type="AlphaFoldDB" id="A0A0K0FDD4"/>
<reference evidence="2" key="2">
    <citation type="submission" date="2015-08" db="UniProtKB">
        <authorList>
            <consortium name="WormBaseParasite"/>
        </authorList>
    </citation>
    <scope>IDENTIFICATION</scope>
</reference>
<name>A0A0K0FDD4_STRVS</name>
<organism evidence="1 2">
    <name type="scientific">Strongyloides venezuelensis</name>
    <name type="common">Threadworm</name>
    <dbReference type="NCBI Taxonomy" id="75913"/>
    <lineage>
        <taxon>Eukaryota</taxon>
        <taxon>Metazoa</taxon>
        <taxon>Ecdysozoa</taxon>
        <taxon>Nematoda</taxon>
        <taxon>Chromadorea</taxon>
        <taxon>Rhabditida</taxon>
        <taxon>Tylenchina</taxon>
        <taxon>Panagrolaimomorpha</taxon>
        <taxon>Strongyloidoidea</taxon>
        <taxon>Strongyloididae</taxon>
        <taxon>Strongyloides</taxon>
    </lineage>
</organism>
<dbReference type="WBParaSite" id="SVE_0685500.1">
    <property type="protein sequence ID" value="SVE_0685500.1"/>
    <property type="gene ID" value="SVE_0685500"/>
</dbReference>
<proteinExistence type="predicted"/>
<accession>A0A0K0FDD4</accession>
<protein>
    <submittedName>
        <fullName evidence="2">ZP domain-containing protein</fullName>
    </submittedName>
</protein>